<comment type="subcellular location">
    <subcellularLocation>
        <location evidence="1">Nucleus</location>
    </subcellularLocation>
</comment>
<feature type="domain" description="DEK-C" evidence="8">
    <location>
        <begin position="3"/>
        <end position="60"/>
    </location>
</feature>
<name>A0ABR2YS41_9CHLO</name>
<sequence>MAGPAEADIRREVKIILEEADLSTVSERNIRELLSSKFGDAVETDAYKKLITAEIEDFLANLAPLEDTHEETEELVLSSQAPLGQARGKRKAEAVAEPSHQAKIARSTNSAQEATFDLSDRRQVTVRSFKGTPLVDIREFYDKDGQLLPGKKGIALTTEQWATVKASAAAVLKALEAETEDFTVELTAQRKLRVRLVGKNLCVDIREFYEKDGEDAPGKKGISLQADQWESLVGATADIDAELQAFGAPSTTKPKESAGKGKAAATPSPAGPSEAAQTIKQSSDTLPVILSSNRRADISNFKGSTFVNIREYYEKNGEMLPGSKGIALSAEQFRILKNAASDVTAALSSQDTDFKVSLSSKRAVRINQFKSSTMVDIREMYEKDGKELPGKKGISLVADQWHSLVKGFPALEGALP</sequence>
<dbReference type="EMBL" id="JALJOT010000006">
    <property type="protein sequence ID" value="KAK9909758.1"/>
    <property type="molecule type" value="Genomic_DNA"/>
</dbReference>
<evidence type="ECO:0000256" key="1">
    <source>
        <dbReference type="ARBA" id="ARBA00004123"/>
    </source>
</evidence>
<dbReference type="Gene3D" id="1.10.10.60">
    <property type="entry name" value="Homeodomain-like"/>
    <property type="match status" value="1"/>
</dbReference>
<gene>
    <name evidence="9" type="ORF">WJX75_007053</name>
</gene>
<keyword evidence="4" id="KW-0238">DNA-binding</keyword>
<feature type="region of interest" description="Disordered" evidence="7">
    <location>
        <begin position="87"/>
        <end position="110"/>
    </location>
</feature>
<dbReference type="Gene3D" id="2.30.31.10">
    <property type="entry name" value="Transcriptional Coactivator Pc4, Chain A"/>
    <property type="match status" value="4"/>
</dbReference>
<keyword evidence="6" id="KW-0539">Nucleus</keyword>
<proteinExistence type="inferred from homology"/>
<dbReference type="SUPFAM" id="SSF54447">
    <property type="entry name" value="ssDNA-binding transcriptional regulator domain"/>
    <property type="match status" value="4"/>
</dbReference>
<dbReference type="InterPro" id="IPR045125">
    <property type="entry name" value="Sub1/Tcp4-like"/>
</dbReference>
<evidence type="ECO:0000256" key="5">
    <source>
        <dbReference type="ARBA" id="ARBA00023163"/>
    </source>
</evidence>
<keyword evidence="3" id="KW-0805">Transcription regulation</keyword>
<dbReference type="InterPro" id="IPR003173">
    <property type="entry name" value="PC4_C"/>
</dbReference>
<evidence type="ECO:0000259" key="8">
    <source>
        <dbReference type="PROSITE" id="PS51998"/>
    </source>
</evidence>
<reference evidence="9 10" key="1">
    <citation type="journal article" date="2024" name="Nat. Commun.">
        <title>Phylogenomics reveals the evolutionary origins of lichenization in chlorophyte algae.</title>
        <authorList>
            <person name="Puginier C."/>
            <person name="Libourel C."/>
            <person name="Otte J."/>
            <person name="Skaloud P."/>
            <person name="Haon M."/>
            <person name="Grisel S."/>
            <person name="Petersen M."/>
            <person name="Berrin J.G."/>
            <person name="Delaux P.M."/>
            <person name="Dal Grande F."/>
            <person name="Keller J."/>
        </authorList>
    </citation>
    <scope>NUCLEOTIDE SEQUENCE [LARGE SCALE GENOMIC DNA]</scope>
    <source>
        <strain evidence="9 10">SAG 216-7</strain>
    </source>
</reference>
<dbReference type="SUPFAM" id="SSF109715">
    <property type="entry name" value="DEK C-terminal domain"/>
    <property type="match status" value="1"/>
</dbReference>
<dbReference type="PANTHER" id="PTHR13215">
    <property type="entry name" value="RNA POLYMERASE II TRANSCRIPTIONAL COACTIVATOR"/>
    <property type="match status" value="1"/>
</dbReference>
<comment type="caution">
    <text evidence="9">The sequence shown here is derived from an EMBL/GenBank/DDBJ whole genome shotgun (WGS) entry which is preliminary data.</text>
</comment>
<evidence type="ECO:0000256" key="7">
    <source>
        <dbReference type="SAM" id="MobiDB-lite"/>
    </source>
</evidence>
<dbReference type="InterPro" id="IPR014876">
    <property type="entry name" value="DEK_C"/>
</dbReference>
<dbReference type="InterPro" id="IPR009044">
    <property type="entry name" value="ssDNA-bd_transcriptional_reg"/>
</dbReference>
<dbReference type="Proteomes" id="UP001491310">
    <property type="component" value="Unassembled WGS sequence"/>
</dbReference>
<dbReference type="Pfam" id="PF08766">
    <property type="entry name" value="DEK_C"/>
    <property type="match status" value="1"/>
</dbReference>
<protein>
    <recommendedName>
        <fullName evidence="8">DEK-C domain-containing protein</fullName>
    </recommendedName>
</protein>
<dbReference type="Pfam" id="PF02229">
    <property type="entry name" value="PC4"/>
    <property type="match status" value="4"/>
</dbReference>
<organism evidence="9 10">
    <name type="scientific">Coccomyxa subellipsoidea</name>
    <dbReference type="NCBI Taxonomy" id="248742"/>
    <lineage>
        <taxon>Eukaryota</taxon>
        <taxon>Viridiplantae</taxon>
        <taxon>Chlorophyta</taxon>
        <taxon>core chlorophytes</taxon>
        <taxon>Trebouxiophyceae</taxon>
        <taxon>Trebouxiophyceae incertae sedis</taxon>
        <taxon>Coccomyxaceae</taxon>
        <taxon>Coccomyxa</taxon>
    </lineage>
</organism>
<evidence type="ECO:0000256" key="3">
    <source>
        <dbReference type="ARBA" id="ARBA00023015"/>
    </source>
</evidence>
<evidence type="ECO:0000256" key="6">
    <source>
        <dbReference type="ARBA" id="ARBA00023242"/>
    </source>
</evidence>
<evidence type="ECO:0000256" key="4">
    <source>
        <dbReference type="ARBA" id="ARBA00023125"/>
    </source>
</evidence>
<keyword evidence="10" id="KW-1185">Reference proteome</keyword>
<comment type="similarity">
    <text evidence="2">Belongs to the transcriptional coactivator PC4 family.</text>
</comment>
<dbReference type="PROSITE" id="PS51998">
    <property type="entry name" value="DEK_C"/>
    <property type="match status" value="1"/>
</dbReference>
<evidence type="ECO:0000313" key="10">
    <source>
        <dbReference type="Proteomes" id="UP001491310"/>
    </source>
</evidence>
<evidence type="ECO:0000313" key="9">
    <source>
        <dbReference type="EMBL" id="KAK9909758.1"/>
    </source>
</evidence>
<evidence type="ECO:0000256" key="2">
    <source>
        <dbReference type="ARBA" id="ARBA00009001"/>
    </source>
</evidence>
<feature type="region of interest" description="Disordered" evidence="7">
    <location>
        <begin position="249"/>
        <end position="281"/>
    </location>
</feature>
<accession>A0ABR2YS41</accession>
<keyword evidence="5" id="KW-0804">Transcription</keyword>